<keyword evidence="7 9" id="KW-0472">Membrane</keyword>
<dbReference type="InterPro" id="IPR001507">
    <property type="entry name" value="ZP_dom"/>
</dbReference>
<accession>A0A9J6C5X2</accession>
<dbReference type="AlphaFoldDB" id="A0A9J6C5X2"/>
<proteinExistence type="predicted"/>
<dbReference type="PROSITE" id="PS51034">
    <property type="entry name" value="ZP_2"/>
    <property type="match status" value="1"/>
</dbReference>
<dbReference type="Proteomes" id="UP001107558">
    <property type="component" value="Chromosome 2"/>
</dbReference>
<keyword evidence="5 10" id="KW-0732">Signal</keyword>
<comment type="subcellular location">
    <subcellularLocation>
        <location evidence="1">Cell membrane</location>
        <topology evidence="1">Single-pass type I membrane protein</topology>
    </subcellularLocation>
</comment>
<evidence type="ECO:0000256" key="1">
    <source>
        <dbReference type="ARBA" id="ARBA00004251"/>
    </source>
</evidence>
<organism evidence="12 13">
    <name type="scientific">Polypedilum vanderplanki</name>
    <name type="common">Sleeping chironomid midge</name>
    <dbReference type="NCBI Taxonomy" id="319348"/>
    <lineage>
        <taxon>Eukaryota</taxon>
        <taxon>Metazoa</taxon>
        <taxon>Ecdysozoa</taxon>
        <taxon>Arthropoda</taxon>
        <taxon>Hexapoda</taxon>
        <taxon>Insecta</taxon>
        <taxon>Pterygota</taxon>
        <taxon>Neoptera</taxon>
        <taxon>Endopterygota</taxon>
        <taxon>Diptera</taxon>
        <taxon>Nematocera</taxon>
        <taxon>Chironomoidea</taxon>
        <taxon>Chironomidae</taxon>
        <taxon>Chironominae</taxon>
        <taxon>Polypedilum</taxon>
        <taxon>Polypedilum</taxon>
    </lineage>
</organism>
<keyword evidence="3" id="KW-1003">Cell membrane</keyword>
<evidence type="ECO:0000256" key="2">
    <source>
        <dbReference type="ARBA" id="ARBA00022460"/>
    </source>
</evidence>
<dbReference type="InterPro" id="IPR051962">
    <property type="entry name" value="Cuticlin"/>
</dbReference>
<dbReference type="Gene3D" id="2.60.40.4100">
    <property type="entry name" value="Zona pellucida, ZP-C domain"/>
    <property type="match status" value="1"/>
</dbReference>
<dbReference type="GO" id="GO:0005886">
    <property type="term" value="C:plasma membrane"/>
    <property type="evidence" value="ECO:0007669"/>
    <property type="project" value="UniProtKB-SubCell"/>
</dbReference>
<dbReference type="InterPro" id="IPR042235">
    <property type="entry name" value="ZP-C_dom"/>
</dbReference>
<feature type="chain" id="PRO_5039888749" description="ZP domain-containing protein" evidence="10">
    <location>
        <begin position="24"/>
        <end position="433"/>
    </location>
</feature>
<dbReference type="PANTHER" id="PTHR22907:SF54">
    <property type="entry name" value="GH04558P"/>
    <property type="match status" value="1"/>
</dbReference>
<evidence type="ECO:0000256" key="3">
    <source>
        <dbReference type="ARBA" id="ARBA00022475"/>
    </source>
</evidence>
<evidence type="ECO:0000256" key="4">
    <source>
        <dbReference type="ARBA" id="ARBA00022692"/>
    </source>
</evidence>
<dbReference type="Pfam" id="PF25301">
    <property type="entry name" value="CUT_C"/>
    <property type="match status" value="1"/>
</dbReference>
<dbReference type="InterPro" id="IPR057475">
    <property type="entry name" value="CUT_C"/>
</dbReference>
<feature type="domain" description="ZP" evidence="11">
    <location>
        <begin position="45"/>
        <end position="327"/>
    </location>
</feature>
<sequence>MALLNKFLQIFINLITITTLTHSAQLPPVKRQATILVKEPTVQIQCLQGSILITLKNAPSNYDGLFSGRIYPKGLAKNSSCLTEYRDYQGPLKYKLPLRSCNTMPQELDDGSIEFFNTIVMQPHLKLMTDLGRGYHIRCRYKNREAAIKSTSFAMSKDDVDGEDDDVEHQQRPQAYTSDEKKTDRRDHGRALMHSDSQNDIPMPACHMKIYSGEKLAENVQIGDILKLMVNIDQQQQYGLRVTDCSVRDGLGWGEQKLIDNTGCPLDQEILGPFEYDEDRTKATVTFPAHKFPYTTSVYYQCNVRLCSMNEENCHKTPSCNGTKRSKREADDHEDGIPATIEVFSGLYVNENAEVIDDDYDAVFREKRPDDAICVSQRSFAIAVSITGLCLMLAVVLAVLCIMARRRDKNTTSNSGSSIYSGPYTNTAYSHTS</sequence>
<feature type="transmembrane region" description="Helical" evidence="9">
    <location>
        <begin position="380"/>
        <end position="404"/>
    </location>
</feature>
<feature type="compositionally biased region" description="Basic and acidic residues" evidence="8">
    <location>
        <begin position="178"/>
        <end position="188"/>
    </location>
</feature>
<name>A0A9J6C5X2_POLVA</name>
<comment type="caution">
    <text evidence="12">The sequence shown here is derived from an EMBL/GenBank/DDBJ whole genome shotgun (WGS) entry which is preliminary data.</text>
</comment>
<gene>
    <name evidence="12" type="ORF">PVAND_007078</name>
</gene>
<evidence type="ECO:0000313" key="13">
    <source>
        <dbReference type="Proteomes" id="UP001107558"/>
    </source>
</evidence>
<feature type="signal peptide" evidence="10">
    <location>
        <begin position="1"/>
        <end position="23"/>
    </location>
</feature>
<reference evidence="12" key="1">
    <citation type="submission" date="2021-03" db="EMBL/GenBank/DDBJ databases">
        <title>Chromosome level genome of the anhydrobiotic midge Polypedilum vanderplanki.</title>
        <authorList>
            <person name="Yoshida Y."/>
            <person name="Kikawada T."/>
            <person name="Gusev O."/>
        </authorList>
    </citation>
    <scope>NUCLEOTIDE SEQUENCE</scope>
    <source>
        <strain evidence="12">NIAS01</strain>
        <tissue evidence="12">Whole body or cell culture</tissue>
    </source>
</reference>
<evidence type="ECO:0000256" key="6">
    <source>
        <dbReference type="ARBA" id="ARBA00022989"/>
    </source>
</evidence>
<evidence type="ECO:0000256" key="10">
    <source>
        <dbReference type="SAM" id="SignalP"/>
    </source>
</evidence>
<dbReference type="PANTHER" id="PTHR22907">
    <property type="entry name" value="GH04558P"/>
    <property type="match status" value="1"/>
</dbReference>
<evidence type="ECO:0000259" key="11">
    <source>
        <dbReference type="PROSITE" id="PS51034"/>
    </source>
</evidence>
<dbReference type="Pfam" id="PF25057">
    <property type="entry name" value="CUT_N"/>
    <property type="match status" value="1"/>
</dbReference>
<dbReference type="EMBL" id="JADBJN010000002">
    <property type="protein sequence ID" value="KAG5677309.1"/>
    <property type="molecule type" value="Genomic_DNA"/>
</dbReference>
<evidence type="ECO:0000256" key="5">
    <source>
        <dbReference type="ARBA" id="ARBA00022729"/>
    </source>
</evidence>
<evidence type="ECO:0000256" key="7">
    <source>
        <dbReference type="ARBA" id="ARBA00023136"/>
    </source>
</evidence>
<keyword evidence="2" id="KW-0193">Cuticle</keyword>
<protein>
    <recommendedName>
        <fullName evidence="11">ZP domain-containing protein</fullName>
    </recommendedName>
</protein>
<keyword evidence="6 9" id="KW-1133">Transmembrane helix</keyword>
<evidence type="ECO:0000256" key="8">
    <source>
        <dbReference type="SAM" id="MobiDB-lite"/>
    </source>
</evidence>
<keyword evidence="4 9" id="KW-0812">Transmembrane</keyword>
<dbReference type="OrthoDB" id="6139674at2759"/>
<evidence type="ECO:0000256" key="9">
    <source>
        <dbReference type="SAM" id="Phobius"/>
    </source>
</evidence>
<dbReference type="GO" id="GO:0042302">
    <property type="term" value="F:structural constituent of cuticle"/>
    <property type="evidence" value="ECO:0007669"/>
    <property type="project" value="UniProtKB-KW"/>
</dbReference>
<feature type="region of interest" description="Disordered" evidence="8">
    <location>
        <begin position="157"/>
        <end position="188"/>
    </location>
</feature>
<evidence type="ECO:0000313" key="12">
    <source>
        <dbReference type="EMBL" id="KAG5677309.1"/>
    </source>
</evidence>
<dbReference type="InterPro" id="IPR056953">
    <property type="entry name" value="CUT_N"/>
</dbReference>
<keyword evidence="13" id="KW-1185">Reference proteome</keyword>
<dbReference type="SMART" id="SM00241">
    <property type="entry name" value="ZP"/>
    <property type="match status" value="1"/>
</dbReference>